<evidence type="ECO:0000256" key="7">
    <source>
        <dbReference type="SAM" id="Phobius"/>
    </source>
</evidence>
<dbReference type="Pfam" id="PF05620">
    <property type="entry name" value="TMEM208_SND2"/>
    <property type="match status" value="1"/>
</dbReference>
<sequence>MANKREKKIQKKVEGYTQLTTYFIGGINVFYILSLIYSFTSGDGVGFWDIIIFLWFSFVTYTTHNAVLGAMTNDYGYSYYQDIFIINLFVQFLAIFSRKSLYLYLLIPAYLVYAFGGYIWAYIVGPGEAEPEEQLSDKERRKLEKKRIKQERTKVKYVK</sequence>
<dbReference type="GO" id="GO:0005789">
    <property type="term" value="C:endoplasmic reticulum membrane"/>
    <property type="evidence" value="ECO:0007669"/>
    <property type="project" value="UniProtKB-SubCell"/>
</dbReference>
<evidence type="ECO:0000313" key="9">
    <source>
        <dbReference type="Proteomes" id="UP001295684"/>
    </source>
</evidence>
<keyword evidence="6 7" id="KW-0472">Membrane</keyword>
<feature type="transmembrane region" description="Helical" evidence="7">
    <location>
        <begin position="45"/>
        <end position="67"/>
    </location>
</feature>
<feature type="transmembrane region" description="Helical" evidence="7">
    <location>
        <begin position="79"/>
        <end position="96"/>
    </location>
</feature>
<accession>A0AAD2D697</accession>
<organism evidence="8 9">
    <name type="scientific">Euplotes crassus</name>
    <dbReference type="NCBI Taxonomy" id="5936"/>
    <lineage>
        <taxon>Eukaryota</taxon>
        <taxon>Sar</taxon>
        <taxon>Alveolata</taxon>
        <taxon>Ciliophora</taxon>
        <taxon>Intramacronucleata</taxon>
        <taxon>Spirotrichea</taxon>
        <taxon>Hypotrichia</taxon>
        <taxon>Euplotida</taxon>
        <taxon>Euplotidae</taxon>
        <taxon>Moneuplotes</taxon>
    </lineage>
</organism>
<dbReference type="InterPro" id="IPR008506">
    <property type="entry name" value="SND2/TMEM208"/>
</dbReference>
<dbReference type="Proteomes" id="UP001295684">
    <property type="component" value="Unassembled WGS sequence"/>
</dbReference>
<keyword evidence="5 7" id="KW-1133">Transmembrane helix</keyword>
<dbReference type="PANTHER" id="PTHR13505:SF7">
    <property type="entry name" value="TRANSMEMBRANE PROTEIN 208"/>
    <property type="match status" value="1"/>
</dbReference>
<gene>
    <name evidence="8" type="ORF">ECRASSUSDP1_LOCUS24367</name>
</gene>
<comment type="similarity">
    <text evidence="2">Belongs to the TMEM208 family.</text>
</comment>
<evidence type="ECO:0000313" key="8">
    <source>
        <dbReference type="EMBL" id="CAI2382879.1"/>
    </source>
</evidence>
<protein>
    <submittedName>
        <fullName evidence="8">Uncharacterized protein</fullName>
    </submittedName>
</protein>
<dbReference type="GO" id="GO:0005773">
    <property type="term" value="C:vacuole"/>
    <property type="evidence" value="ECO:0007669"/>
    <property type="project" value="GOC"/>
</dbReference>
<evidence type="ECO:0000256" key="1">
    <source>
        <dbReference type="ARBA" id="ARBA00004477"/>
    </source>
</evidence>
<feature type="transmembrane region" description="Helical" evidence="7">
    <location>
        <begin position="21"/>
        <end position="39"/>
    </location>
</feature>
<evidence type="ECO:0000256" key="2">
    <source>
        <dbReference type="ARBA" id="ARBA00009950"/>
    </source>
</evidence>
<feature type="transmembrane region" description="Helical" evidence="7">
    <location>
        <begin position="102"/>
        <end position="124"/>
    </location>
</feature>
<evidence type="ECO:0000256" key="4">
    <source>
        <dbReference type="ARBA" id="ARBA00022824"/>
    </source>
</evidence>
<comment type="caution">
    <text evidence="8">The sequence shown here is derived from an EMBL/GenBank/DDBJ whole genome shotgun (WGS) entry which is preliminary data.</text>
</comment>
<evidence type="ECO:0000256" key="3">
    <source>
        <dbReference type="ARBA" id="ARBA00022692"/>
    </source>
</evidence>
<keyword evidence="9" id="KW-1185">Reference proteome</keyword>
<evidence type="ECO:0000256" key="5">
    <source>
        <dbReference type="ARBA" id="ARBA00022989"/>
    </source>
</evidence>
<keyword evidence="3 7" id="KW-0812">Transmembrane</keyword>
<comment type="subcellular location">
    <subcellularLocation>
        <location evidence="1">Endoplasmic reticulum membrane</location>
        <topology evidence="1">Multi-pass membrane protein</topology>
    </subcellularLocation>
</comment>
<proteinExistence type="inferred from homology"/>
<dbReference type="AlphaFoldDB" id="A0AAD2D697"/>
<reference evidence="8" key="1">
    <citation type="submission" date="2023-07" db="EMBL/GenBank/DDBJ databases">
        <authorList>
            <consortium name="AG Swart"/>
            <person name="Singh M."/>
            <person name="Singh A."/>
            <person name="Seah K."/>
            <person name="Emmerich C."/>
        </authorList>
    </citation>
    <scope>NUCLEOTIDE SEQUENCE</scope>
    <source>
        <strain evidence="8">DP1</strain>
    </source>
</reference>
<dbReference type="PANTHER" id="PTHR13505">
    <property type="entry name" value="TRANSMEMBRANE PROTEIN 208"/>
    <property type="match status" value="1"/>
</dbReference>
<name>A0AAD2D697_EUPCR</name>
<dbReference type="GO" id="GO:0006624">
    <property type="term" value="P:vacuolar protein processing"/>
    <property type="evidence" value="ECO:0007669"/>
    <property type="project" value="TreeGrafter"/>
</dbReference>
<dbReference type="EMBL" id="CAMPGE010025087">
    <property type="protein sequence ID" value="CAI2382879.1"/>
    <property type="molecule type" value="Genomic_DNA"/>
</dbReference>
<evidence type="ECO:0000256" key="6">
    <source>
        <dbReference type="ARBA" id="ARBA00023136"/>
    </source>
</evidence>
<keyword evidence="4" id="KW-0256">Endoplasmic reticulum</keyword>